<reference evidence="2 3" key="1">
    <citation type="journal article" date="2005" name="Nucleic Acids Res.">
        <title>Genomic blueprint of Hahella chejuensis, a marine microbe producing an algicidal agent.</title>
        <authorList>
            <person name="Jeong H."/>
            <person name="Yim J.H."/>
            <person name="Lee C."/>
            <person name="Choi S.-H."/>
            <person name="Park Y.K."/>
            <person name="Yoon S.H."/>
            <person name="Hur C.-G."/>
            <person name="Kang H.-Y."/>
            <person name="Kim D."/>
            <person name="Lee H.H."/>
            <person name="Park K.H."/>
            <person name="Park S.-H."/>
            <person name="Park H.-S."/>
            <person name="Lee H.K."/>
            <person name="Oh T.K."/>
            <person name="Kim J.F."/>
        </authorList>
    </citation>
    <scope>NUCLEOTIDE SEQUENCE [LARGE SCALE GENOMIC DNA]</scope>
    <source>
        <strain evidence="2 3">KCTC 2396</strain>
    </source>
</reference>
<dbReference type="KEGG" id="hch:HCH_06094"/>
<evidence type="ECO:0000313" key="3">
    <source>
        <dbReference type="Proteomes" id="UP000000238"/>
    </source>
</evidence>
<dbReference type="STRING" id="349521.HCH_06094"/>
<dbReference type="EMBL" id="CP000155">
    <property type="protein sequence ID" value="ABC32742.1"/>
    <property type="molecule type" value="Genomic_DNA"/>
</dbReference>
<keyword evidence="1" id="KW-1133">Transmembrane helix</keyword>
<dbReference type="Proteomes" id="UP000000238">
    <property type="component" value="Chromosome"/>
</dbReference>
<feature type="transmembrane region" description="Helical" evidence="1">
    <location>
        <begin position="7"/>
        <end position="28"/>
    </location>
</feature>
<sequence>MTFCKKCWIACLLAGGAFGLAGVLFISLPPQTDSLLNILKNIVG</sequence>
<proteinExistence type="predicted"/>
<keyword evidence="3" id="KW-1185">Reference proteome</keyword>
<organism evidence="2 3">
    <name type="scientific">Hahella chejuensis (strain KCTC 2396)</name>
    <dbReference type="NCBI Taxonomy" id="349521"/>
    <lineage>
        <taxon>Bacteria</taxon>
        <taxon>Pseudomonadati</taxon>
        <taxon>Pseudomonadota</taxon>
        <taxon>Gammaproteobacteria</taxon>
        <taxon>Oceanospirillales</taxon>
        <taxon>Hahellaceae</taxon>
        <taxon>Hahella</taxon>
    </lineage>
</organism>
<keyword evidence="1" id="KW-0472">Membrane</keyword>
<evidence type="ECO:0000313" key="2">
    <source>
        <dbReference type="EMBL" id="ABC32742.1"/>
    </source>
</evidence>
<evidence type="ECO:0000256" key="1">
    <source>
        <dbReference type="SAM" id="Phobius"/>
    </source>
</evidence>
<gene>
    <name evidence="2" type="ordered locus">HCH_06094</name>
</gene>
<name>Q2S9D2_HAHCH</name>
<dbReference type="HOGENOM" id="CLU_3216958_0_0_6"/>
<accession>Q2S9D2</accession>
<protein>
    <submittedName>
        <fullName evidence="2">Uncharacterized protein</fullName>
    </submittedName>
</protein>
<keyword evidence="1" id="KW-0812">Transmembrane</keyword>
<dbReference type="AlphaFoldDB" id="Q2S9D2"/>